<accession>A0A1Q5UGI5</accession>
<evidence type="ECO:0000256" key="3">
    <source>
        <dbReference type="ARBA" id="ARBA00023015"/>
    </source>
</evidence>
<comment type="subcellular location">
    <subcellularLocation>
        <location evidence="1">Nucleus</location>
    </subcellularLocation>
</comment>
<dbReference type="EMBL" id="MNBE01000276">
    <property type="protein sequence ID" value="OKP11598.1"/>
    <property type="molecule type" value="Genomic_DNA"/>
</dbReference>
<dbReference type="Pfam" id="PF00172">
    <property type="entry name" value="Zn_clus"/>
    <property type="match status" value="1"/>
</dbReference>
<evidence type="ECO:0000313" key="9">
    <source>
        <dbReference type="EMBL" id="OKP11598.1"/>
    </source>
</evidence>
<dbReference type="GO" id="GO:0008270">
    <property type="term" value="F:zinc ion binding"/>
    <property type="evidence" value="ECO:0007669"/>
    <property type="project" value="InterPro"/>
</dbReference>
<keyword evidence="4" id="KW-0238">DNA-binding</keyword>
<feature type="domain" description="Zn(2)-C6 fungal-type" evidence="8">
    <location>
        <begin position="22"/>
        <end position="52"/>
    </location>
</feature>
<feature type="compositionally biased region" description="Low complexity" evidence="7">
    <location>
        <begin position="211"/>
        <end position="223"/>
    </location>
</feature>
<dbReference type="PROSITE" id="PS00463">
    <property type="entry name" value="ZN2_CY6_FUNGAL_1"/>
    <property type="match status" value="1"/>
</dbReference>
<keyword evidence="2" id="KW-0479">Metal-binding</keyword>
<dbReference type="InterPro" id="IPR036864">
    <property type="entry name" value="Zn2-C6_fun-type_DNA-bd_sf"/>
</dbReference>
<dbReference type="SUPFAM" id="SSF57701">
    <property type="entry name" value="Zn2/Cys6 DNA-binding domain"/>
    <property type="match status" value="1"/>
</dbReference>
<dbReference type="InterPro" id="IPR001138">
    <property type="entry name" value="Zn2Cys6_DnaBD"/>
</dbReference>
<dbReference type="GO" id="GO:0003677">
    <property type="term" value="F:DNA binding"/>
    <property type="evidence" value="ECO:0007669"/>
    <property type="project" value="UniProtKB-KW"/>
</dbReference>
<feature type="region of interest" description="Disordered" evidence="7">
    <location>
        <begin position="1"/>
        <end position="20"/>
    </location>
</feature>
<evidence type="ECO:0000259" key="8">
    <source>
        <dbReference type="PROSITE" id="PS50048"/>
    </source>
</evidence>
<organism evidence="9 10">
    <name type="scientific">Penicillium subrubescens</name>
    <dbReference type="NCBI Taxonomy" id="1316194"/>
    <lineage>
        <taxon>Eukaryota</taxon>
        <taxon>Fungi</taxon>
        <taxon>Dikarya</taxon>
        <taxon>Ascomycota</taxon>
        <taxon>Pezizomycotina</taxon>
        <taxon>Eurotiomycetes</taxon>
        <taxon>Eurotiomycetidae</taxon>
        <taxon>Eurotiales</taxon>
        <taxon>Aspergillaceae</taxon>
        <taxon>Penicillium</taxon>
    </lineage>
</organism>
<keyword evidence="10" id="KW-1185">Reference proteome</keyword>
<dbReference type="Proteomes" id="UP000186955">
    <property type="component" value="Unassembled WGS sequence"/>
</dbReference>
<feature type="region of interest" description="Disordered" evidence="7">
    <location>
        <begin position="206"/>
        <end position="230"/>
    </location>
</feature>
<evidence type="ECO:0000256" key="6">
    <source>
        <dbReference type="ARBA" id="ARBA00023242"/>
    </source>
</evidence>
<protein>
    <recommendedName>
        <fullName evidence="8">Zn(2)-C6 fungal-type domain-containing protein</fullName>
    </recommendedName>
</protein>
<keyword evidence="6" id="KW-0539">Nucleus</keyword>
<evidence type="ECO:0000256" key="2">
    <source>
        <dbReference type="ARBA" id="ARBA00022723"/>
    </source>
</evidence>
<dbReference type="Gene3D" id="4.10.240.10">
    <property type="entry name" value="Zn(2)-C6 fungal-type DNA-binding domain"/>
    <property type="match status" value="1"/>
</dbReference>
<keyword evidence="5" id="KW-0804">Transcription</keyword>
<evidence type="ECO:0000256" key="7">
    <source>
        <dbReference type="SAM" id="MobiDB-lite"/>
    </source>
</evidence>
<dbReference type="CDD" id="cd12148">
    <property type="entry name" value="fungal_TF_MHR"/>
    <property type="match status" value="1"/>
</dbReference>
<dbReference type="AlphaFoldDB" id="A0A1Q5UGI5"/>
<evidence type="ECO:0000256" key="1">
    <source>
        <dbReference type="ARBA" id="ARBA00004123"/>
    </source>
</evidence>
<dbReference type="GO" id="GO:0005634">
    <property type="term" value="C:nucleus"/>
    <property type="evidence" value="ECO:0007669"/>
    <property type="project" value="UniProtKB-SubCell"/>
</dbReference>
<evidence type="ECO:0000256" key="4">
    <source>
        <dbReference type="ARBA" id="ARBA00023125"/>
    </source>
</evidence>
<keyword evidence="3" id="KW-0805">Transcription regulation</keyword>
<reference evidence="9 10" key="1">
    <citation type="submission" date="2016-10" db="EMBL/GenBank/DDBJ databases">
        <title>Genome sequence of the ascomycete fungus Penicillium subrubescens.</title>
        <authorList>
            <person name="De Vries R.P."/>
            <person name="Peng M."/>
            <person name="Dilokpimol A."/>
            <person name="Hilden K."/>
            <person name="Makela M.R."/>
            <person name="Grigoriev I."/>
            <person name="Riley R."/>
            <person name="Granchi Z."/>
        </authorList>
    </citation>
    <scope>NUCLEOTIDE SEQUENCE [LARGE SCALE GENOMIC DNA]</scope>
    <source>
        <strain evidence="9 10">CBS 132785</strain>
    </source>
</reference>
<dbReference type="CDD" id="cd00067">
    <property type="entry name" value="GAL4"/>
    <property type="match status" value="1"/>
</dbReference>
<evidence type="ECO:0000313" key="10">
    <source>
        <dbReference type="Proteomes" id="UP000186955"/>
    </source>
</evidence>
<name>A0A1Q5UGI5_9EURO</name>
<comment type="caution">
    <text evidence="9">The sequence shown here is derived from an EMBL/GenBank/DDBJ whole genome shotgun (WGS) entry which is preliminary data.</text>
</comment>
<dbReference type="SMART" id="SM00066">
    <property type="entry name" value="GAL4"/>
    <property type="match status" value="1"/>
</dbReference>
<dbReference type="InterPro" id="IPR050987">
    <property type="entry name" value="AtrR-like"/>
</dbReference>
<gene>
    <name evidence="9" type="ORF">PENSUB_2900</name>
</gene>
<dbReference type="GO" id="GO:0000981">
    <property type="term" value="F:DNA-binding transcription factor activity, RNA polymerase II-specific"/>
    <property type="evidence" value="ECO:0007669"/>
    <property type="project" value="InterPro"/>
</dbReference>
<sequence length="321" mass="35218">MSQSFSHPDAPRGFKRKRTAHACEECRSRKSRCDGGRPVCDKCNEMGFLCHYNPPKKSFEPSVPTKKTPSDSATASVAARLDRMQQLLETLISKTDAGGSPYLPKSPPETLLMHLTPSTDPVDGMACITFKDETDAGHFGVYQISLQQKCKSAFSSQICANKISSPGPTSNSMFLEHIVDAVNCFPRAHTLQPSLRRGFPISPSEWPSPGPAAKKPAIPSIAPFSTSGSSEPLSYEATMGLLQRYFQNTGDMFPYLSKASVLAYLGHSDQVMSSETWGLMAAIVQRAFQIGLYRSTPSTGMTPSEVETRTQTWHMVFMMDK</sequence>
<dbReference type="PANTHER" id="PTHR46910">
    <property type="entry name" value="TRANSCRIPTION FACTOR PDR1"/>
    <property type="match status" value="1"/>
</dbReference>
<proteinExistence type="predicted"/>
<dbReference type="PANTHER" id="PTHR46910:SF3">
    <property type="entry name" value="HALOTOLERANCE PROTEIN 9-RELATED"/>
    <property type="match status" value="1"/>
</dbReference>
<evidence type="ECO:0000256" key="5">
    <source>
        <dbReference type="ARBA" id="ARBA00023163"/>
    </source>
</evidence>
<dbReference type="PROSITE" id="PS50048">
    <property type="entry name" value="ZN2_CY6_FUNGAL_2"/>
    <property type="match status" value="1"/>
</dbReference>